<name>A0A0T5NTA4_9RHOB</name>
<dbReference type="Proteomes" id="UP000051401">
    <property type="component" value="Unassembled WGS sequence"/>
</dbReference>
<comment type="caution">
    <text evidence="3">The sequence shown here is derived from an EMBL/GenBank/DDBJ whole genome shotgun (WGS) entry which is preliminary data.</text>
</comment>
<dbReference type="PATRIC" id="fig|540747.5.peg.4806"/>
<evidence type="ECO:0000313" key="3">
    <source>
        <dbReference type="EMBL" id="KRS12060.1"/>
    </source>
</evidence>
<sequence>MRTLLVEDNFNKRKSISEFYAREFPKDELFSEDSLIGGLRHARDSHPNLILLDMSLPYHSSGKQGAGTADMRAFAGKEFLRRVRRMRFDTKVLVVSMFETFGLAPNITTLTDLDAEMKDKYPQLYFGAVHFSPTDENWQESIREFRLSMEGEL</sequence>
<accession>A0A0T5NTA4</accession>
<dbReference type="InterPro" id="IPR001789">
    <property type="entry name" value="Sig_transdc_resp-reg_receiver"/>
</dbReference>
<dbReference type="AlphaFoldDB" id="A0A0T5NTA4"/>
<dbReference type="EMBL" id="LAXI01000046">
    <property type="protein sequence ID" value="KRS12060.1"/>
    <property type="molecule type" value="Genomic_DNA"/>
</dbReference>
<keyword evidence="4" id="KW-1185">Reference proteome</keyword>
<feature type="domain" description="Response regulatory" evidence="2">
    <location>
        <begin position="2"/>
        <end position="149"/>
    </location>
</feature>
<dbReference type="PROSITE" id="PS50110">
    <property type="entry name" value="RESPONSE_REGULATORY"/>
    <property type="match status" value="1"/>
</dbReference>
<dbReference type="InterPro" id="IPR011006">
    <property type="entry name" value="CheY-like_superfamily"/>
</dbReference>
<protein>
    <recommendedName>
        <fullName evidence="2">Response regulatory domain-containing protein</fullName>
    </recommendedName>
</protein>
<evidence type="ECO:0000256" key="1">
    <source>
        <dbReference type="PROSITE-ProRule" id="PRU00169"/>
    </source>
</evidence>
<dbReference type="SUPFAM" id="SSF52172">
    <property type="entry name" value="CheY-like"/>
    <property type="match status" value="1"/>
</dbReference>
<dbReference type="RefSeq" id="WP_074940824.1">
    <property type="nucleotide sequence ID" value="NZ_CP031598.1"/>
</dbReference>
<evidence type="ECO:0000259" key="2">
    <source>
        <dbReference type="PROSITE" id="PS50110"/>
    </source>
</evidence>
<evidence type="ECO:0000313" key="4">
    <source>
        <dbReference type="Proteomes" id="UP000051401"/>
    </source>
</evidence>
<dbReference type="GO" id="GO:0000160">
    <property type="term" value="P:phosphorelay signal transduction system"/>
    <property type="evidence" value="ECO:0007669"/>
    <property type="project" value="InterPro"/>
</dbReference>
<organism evidence="3 4">
    <name type="scientific">Roseovarius indicus</name>
    <dbReference type="NCBI Taxonomy" id="540747"/>
    <lineage>
        <taxon>Bacteria</taxon>
        <taxon>Pseudomonadati</taxon>
        <taxon>Pseudomonadota</taxon>
        <taxon>Alphaproteobacteria</taxon>
        <taxon>Rhodobacterales</taxon>
        <taxon>Roseobacteraceae</taxon>
        <taxon>Roseovarius</taxon>
    </lineage>
</organism>
<dbReference type="Gene3D" id="3.40.50.2300">
    <property type="match status" value="1"/>
</dbReference>
<feature type="modified residue" description="4-aspartylphosphate" evidence="1">
    <location>
        <position position="53"/>
    </location>
</feature>
<gene>
    <name evidence="3" type="ORF">XM52_28350</name>
</gene>
<proteinExistence type="predicted"/>
<keyword evidence="1" id="KW-0597">Phosphoprotein</keyword>
<reference evidence="3 4" key="1">
    <citation type="submission" date="2015-04" db="EMBL/GenBank/DDBJ databases">
        <title>The draft genome sequence of Roseovarius indicus B108T.</title>
        <authorList>
            <person name="Li G."/>
            <person name="Lai Q."/>
            <person name="Shao Z."/>
            <person name="Yan P."/>
        </authorList>
    </citation>
    <scope>NUCLEOTIDE SEQUENCE [LARGE SCALE GENOMIC DNA]</scope>
    <source>
        <strain evidence="3 4">B108</strain>
    </source>
</reference>